<dbReference type="GO" id="GO:0007166">
    <property type="term" value="P:cell surface receptor signaling pathway"/>
    <property type="evidence" value="ECO:0007669"/>
    <property type="project" value="InterPro"/>
</dbReference>
<feature type="transmembrane region" description="Helical" evidence="9">
    <location>
        <begin position="958"/>
        <end position="977"/>
    </location>
</feature>
<evidence type="ECO:0000256" key="2">
    <source>
        <dbReference type="ARBA" id="ARBA00022614"/>
    </source>
</evidence>
<feature type="transmembrane region" description="Helical" evidence="9">
    <location>
        <begin position="742"/>
        <end position="765"/>
    </location>
</feature>
<evidence type="ECO:0000259" key="14">
    <source>
        <dbReference type="PROSITE" id="PS50262"/>
    </source>
</evidence>
<dbReference type="EMBL" id="KQ429122">
    <property type="protein sequence ID" value="KOF65608.1"/>
    <property type="molecule type" value="Genomic_DNA"/>
</dbReference>
<accession>A0A0L8FLR8</accession>
<evidence type="ECO:0000256" key="6">
    <source>
        <dbReference type="ARBA" id="ARBA00023136"/>
    </source>
</evidence>
<dbReference type="PROSITE" id="PS50017">
    <property type="entry name" value="DEATH_DOMAIN"/>
    <property type="match status" value="1"/>
</dbReference>
<evidence type="ECO:0008006" key="16">
    <source>
        <dbReference type="Google" id="ProtNLM"/>
    </source>
</evidence>
<dbReference type="Pfam" id="PF01825">
    <property type="entry name" value="GPS"/>
    <property type="match status" value="1"/>
</dbReference>
<feature type="compositionally biased region" description="Polar residues" evidence="8">
    <location>
        <begin position="999"/>
        <end position="1014"/>
    </location>
</feature>
<dbReference type="GO" id="GO:0004930">
    <property type="term" value="F:G protein-coupled receptor activity"/>
    <property type="evidence" value="ECO:0007669"/>
    <property type="project" value="InterPro"/>
</dbReference>
<feature type="transmembrane region" description="Helical" evidence="9">
    <location>
        <begin position="923"/>
        <end position="946"/>
    </location>
</feature>
<dbReference type="SUPFAM" id="SSF52058">
    <property type="entry name" value="L domain-like"/>
    <property type="match status" value="1"/>
</dbReference>
<dbReference type="InterPro" id="IPR046338">
    <property type="entry name" value="GAIN_dom_sf"/>
</dbReference>
<dbReference type="InterPro" id="IPR011029">
    <property type="entry name" value="DEATH-like_dom_sf"/>
</dbReference>
<dbReference type="GO" id="GO:0016020">
    <property type="term" value="C:membrane"/>
    <property type="evidence" value="ECO:0007669"/>
    <property type="project" value="UniProtKB-SubCell"/>
</dbReference>
<feature type="region of interest" description="Disordered" evidence="8">
    <location>
        <begin position="999"/>
        <end position="1094"/>
    </location>
</feature>
<evidence type="ECO:0000256" key="5">
    <source>
        <dbReference type="ARBA" id="ARBA00022989"/>
    </source>
</evidence>
<evidence type="ECO:0000256" key="7">
    <source>
        <dbReference type="ARBA" id="ARBA00023157"/>
    </source>
</evidence>
<evidence type="ECO:0000256" key="4">
    <source>
        <dbReference type="ARBA" id="ARBA00022737"/>
    </source>
</evidence>
<evidence type="ECO:0000256" key="1">
    <source>
        <dbReference type="ARBA" id="ARBA00004141"/>
    </source>
</evidence>
<feature type="domain" description="G-protein coupled receptors family 1 profile" evidence="14">
    <location>
        <begin position="749"/>
        <end position="974"/>
    </location>
</feature>
<feature type="transmembrane region" description="Helical" evidence="9">
    <location>
        <begin position="885"/>
        <end position="907"/>
    </location>
</feature>
<name>A0A0L8FLR8_OCTBM</name>
<evidence type="ECO:0000256" key="3">
    <source>
        <dbReference type="ARBA" id="ARBA00022692"/>
    </source>
</evidence>
<feature type="transmembrane region" description="Helical" evidence="9">
    <location>
        <begin position="812"/>
        <end position="833"/>
    </location>
</feature>
<feature type="domain" description="Death" evidence="10">
    <location>
        <begin position="1097"/>
        <end position="1182"/>
    </location>
</feature>
<dbReference type="Pfam" id="PF13855">
    <property type="entry name" value="LRR_8"/>
    <property type="match status" value="1"/>
</dbReference>
<keyword evidence="4" id="KW-0677">Repeat</keyword>
<evidence type="ECO:0000259" key="13">
    <source>
        <dbReference type="PROSITE" id="PS50261"/>
    </source>
</evidence>
<evidence type="ECO:0000259" key="12">
    <source>
        <dbReference type="PROSITE" id="PS50227"/>
    </source>
</evidence>
<protein>
    <recommendedName>
        <fullName evidence="16">G-protein coupled receptors family 2 profile 2 domain-containing protein</fullName>
    </recommendedName>
</protein>
<dbReference type="Pfam" id="PF00531">
    <property type="entry name" value="Death"/>
    <property type="match status" value="1"/>
</dbReference>
<dbReference type="SMART" id="SM00369">
    <property type="entry name" value="LRR_TYP"/>
    <property type="match status" value="4"/>
</dbReference>
<dbReference type="OrthoDB" id="1055097at2759"/>
<dbReference type="InterPro" id="IPR001611">
    <property type="entry name" value="Leu-rich_rpt"/>
</dbReference>
<reference evidence="15" key="1">
    <citation type="submission" date="2015-07" db="EMBL/GenBank/DDBJ databases">
        <title>MeaNS - Measles Nucleotide Surveillance Program.</title>
        <authorList>
            <person name="Tran T."/>
            <person name="Druce J."/>
        </authorList>
    </citation>
    <scope>NUCLEOTIDE SEQUENCE</scope>
    <source>
        <strain evidence="15">UCB-OBI-ISO-001</strain>
        <tissue evidence="15">Gonad</tissue>
    </source>
</reference>
<sequence length="1183" mass="134495">MEYNQINKIEKATFQNLANLKNLHLDNNKIMGIEKETFQNLTSLEALYLYKNEIKNIEEGAFQNLGNLRMLSLLHNDITYIGAGTFNTLGNLRTLNLSNNRIQDYEDGTFLFLSSITNIDLRHNSMACRCHLPAFVDYMNQEYSRHVNVFGSCLNEQNRLIEILKYSQCESYKLFQQNLQCQTCSTIMCTDSDVTSCPGAEPVCQNTVSMTSETRKLKRFCSTYRKCTEAMRNNALTCNTKSSETSCVGCCTGKLCSKSGFNEWYNTFEFHLIYTVNPSLTSGSQNQLLNKDISKSLEHEFLSMTGVFEVEHCGMQSNKEIFTISCAVQYKTTKDQVEQNIRDILKTSQTLHNLGIRQDDVEIIGKRAICNEDTILTDNIFLIWPITKVGTFATIPCHANIATRYCSSSTALQQEIPTSHSKIKQKCTPFTGVWQKPNLSQCNNTKWINQKLKDIKIQNIDEGNIEKFSRQLWDISKKSVYFKEEDFQLAVDIHEKMVPLISKVSTNITLNNILLSINNMEDTPEGILDGTEQSNRSVTRMLNIIETIPDKISLEEQQVTVLYSNLGIGVIRVEKDTFNGASFGVLPRNQETKAKTLIYSSSQPEDTMKISISLPRSLFKHLKNEEQSSVSRISFFFIEDDKLYRVIQTSSTKEYSKITSHIISANVLNIQITNLEEPVKISFNLVYQNQQCAYWDESSGQKPRWSTNGCNTTTNGPGDKVVCSCNHLTSFTLLDVEQPSFVLSHVSCGISLVLHILIAIFYGCIKKLRRCLASKILISLCISLAVVNIIFLIGMQPYALKTTAACKAVAALLHYSLIATVMWMGIKVFHAYIVLVTEGESYEKYFMIVSSILAWGLPALITLAVNFTNNYIRVAQVCWLSKTTFYITFLTPVVIVCIFHIIFSFLIQKIMRRHTIQEQKRTAFLSFICVFFLLFLLRFSWLLTFLAFDEAAEVFDKLFSIFNLLQSLLIFLFYCINEKYIRHLICKCAWNQEEEKTMNSSQNLQMQGQPRISKQSTSPQSTSQQSTSPQSTSSQSTSSQSTSQQSTSQQSTSQQSTLQQSISLQSTSLQSTSQQSTSQQSTSQQRTPQPVENSRLTESDLLQVAKHLGPNWKHVGIFLGIDLVSLENIKHDHANNSREQSFQMLTTWFRGSDCKTDRVEILREAIENAECYYALEHLPKDIK</sequence>
<feature type="transmembrane region" description="Helical" evidence="9">
    <location>
        <begin position="777"/>
        <end position="800"/>
    </location>
</feature>
<dbReference type="CDD" id="cd00117">
    <property type="entry name" value="TFP"/>
    <property type="match status" value="1"/>
</dbReference>
<keyword evidence="3 9" id="KW-0812">Transmembrane</keyword>
<dbReference type="Pfam" id="PF00002">
    <property type="entry name" value="7tm_2"/>
    <property type="match status" value="1"/>
</dbReference>
<feature type="domain" description="G-protein coupled receptors family 2 profile 2" evidence="13">
    <location>
        <begin position="740"/>
        <end position="978"/>
    </location>
</feature>
<keyword evidence="6 9" id="KW-0472">Membrane</keyword>
<dbReference type="InterPro" id="IPR000832">
    <property type="entry name" value="GPCR_2_secretin-like"/>
</dbReference>
<feature type="transmembrane region" description="Helical" evidence="9">
    <location>
        <begin position="845"/>
        <end position="865"/>
    </location>
</feature>
<dbReference type="PROSITE" id="PS51450">
    <property type="entry name" value="LRR"/>
    <property type="match status" value="3"/>
</dbReference>
<dbReference type="SUPFAM" id="SSF47986">
    <property type="entry name" value="DEATH domain"/>
    <property type="match status" value="1"/>
</dbReference>
<dbReference type="Gene3D" id="1.20.1070.10">
    <property type="entry name" value="Rhodopsin 7-helix transmembrane proteins"/>
    <property type="match status" value="1"/>
</dbReference>
<dbReference type="InterPro" id="IPR057244">
    <property type="entry name" value="GAIN_B"/>
</dbReference>
<dbReference type="SUPFAM" id="SSF81321">
    <property type="entry name" value="Family A G protein-coupled receptor-like"/>
    <property type="match status" value="1"/>
</dbReference>
<dbReference type="PANTHER" id="PTHR47767">
    <property type="entry name" value="ADHESION G PROTEIN-COUPLED RECEPTOR G7"/>
    <property type="match status" value="1"/>
</dbReference>
<dbReference type="InterPro" id="IPR003591">
    <property type="entry name" value="Leu-rich_rpt_typical-subtyp"/>
</dbReference>
<dbReference type="PROSITE" id="PS50261">
    <property type="entry name" value="G_PROTEIN_RECEP_F2_4"/>
    <property type="match status" value="1"/>
</dbReference>
<dbReference type="Gene3D" id="1.10.533.10">
    <property type="entry name" value="Death Domain, Fas"/>
    <property type="match status" value="1"/>
</dbReference>
<dbReference type="InterPro" id="IPR017452">
    <property type="entry name" value="GPCR_Rhodpsn_7TM"/>
</dbReference>
<evidence type="ECO:0000256" key="9">
    <source>
        <dbReference type="SAM" id="Phobius"/>
    </source>
</evidence>
<dbReference type="InterPro" id="IPR000488">
    <property type="entry name" value="Death_dom"/>
</dbReference>
<dbReference type="PROSITE" id="PS50221">
    <property type="entry name" value="GAIN_B"/>
    <property type="match status" value="1"/>
</dbReference>
<proteinExistence type="predicted"/>
<feature type="domain" description="GAIN-B" evidence="11">
    <location>
        <begin position="588"/>
        <end position="742"/>
    </location>
</feature>
<organism evidence="15">
    <name type="scientific">Octopus bimaculoides</name>
    <name type="common">California two-spotted octopus</name>
    <dbReference type="NCBI Taxonomy" id="37653"/>
    <lineage>
        <taxon>Eukaryota</taxon>
        <taxon>Metazoa</taxon>
        <taxon>Spiralia</taxon>
        <taxon>Lophotrochozoa</taxon>
        <taxon>Mollusca</taxon>
        <taxon>Cephalopoda</taxon>
        <taxon>Coleoidea</taxon>
        <taxon>Octopodiformes</taxon>
        <taxon>Octopoda</taxon>
        <taxon>Incirrata</taxon>
        <taxon>Octopodidae</taxon>
        <taxon>Octopus</taxon>
    </lineage>
</organism>
<dbReference type="InterPro" id="IPR053066">
    <property type="entry name" value="ADGR_G7"/>
</dbReference>
<keyword evidence="7" id="KW-1015">Disulfide bond</keyword>
<dbReference type="Gene3D" id="2.60.220.50">
    <property type="match status" value="1"/>
</dbReference>
<dbReference type="PANTHER" id="PTHR47767:SF1">
    <property type="entry name" value="ADHESION G PROTEIN-COUPLED RECEPTOR G7"/>
    <property type="match status" value="1"/>
</dbReference>
<dbReference type="CDD" id="cd01670">
    <property type="entry name" value="Death"/>
    <property type="match status" value="1"/>
</dbReference>
<dbReference type="InterPro" id="IPR000203">
    <property type="entry name" value="GPS"/>
</dbReference>
<gene>
    <name evidence="15" type="ORF">OCBIM_22014869mg</name>
</gene>
<dbReference type="Pfam" id="PF00560">
    <property type="entry name" value="LRR_1"/>
    <property type="match status" value="1"/>
</dbReference>
<keyword evidence="2" id="KW-0433">Leucine-rich repeat</keyword>
<feature type="compositionally biased region" description="Low complexity" evidence="8">
    <location>
        <begin position="1015"/>
        <end position="1089"/>
    </location>
</feature>
<comment type="subcellular location">
    <subcellularLocation>
        <location evidence="1">Membrane</location>
        <topology evidence="1">Multi-pass membrane protein</topology>
    </subcellularLocation>
</comment>
<feature type="domain" description="G-protein coupled receptors family 2 profile 1" evidence="12">
    <location>
        <begin position="378"/>
        <end position="446"/>
    </location>
</feature>
<evidence type="ECO:0000256" key="8">
    <source>
        <dbReference type="SAM" id="MobiDB-lite"/>
    </source>
</evidence>
<dbReference type="InterPro" id="IPR032675">
    <property type="entry name" value="LRR_dom_sf"/>
</dbReference>
<dbReference type="PROSITE" id="PS50262">
    <property type="entry name" value="G_PROTEIN_RECEP_F1_2"/>
    <property type="match status" value="1"/>
</dbReference>
<dbReference type="SMART" id="SM00303">
    <property type="entry name" value="GPS"/>
    <property type="match status" value="1"/>
</dbReference>
<dbReference type="Gene3D" id="3.80.10.10">
    <property type="entry name" value="Ribonuclease Inhibitor"/>
    <property type="match status" value="1"/>
</dbReference>
<evidence type="ECO:0000313" key="15">
    <source>
        <dbReference type="EMBL" id="KOF65608.1"/>
    </source>
</evidence>
<keyword evidence="5 9" id="KW-1133">Transmembrane helix</keyword>
<dbReference type="PROSITE" id="PS50227">
    <property type="entry name" value="G_PROTEIN_RECEP_F2_3"/>
    <property type="match status" value="1"/>
</dbReference>
<evidence type="ECO:0000259" key="10">
    <source>
        <dbReference type="PROSITE" id="PS50017"/>
    </source>
</evidence>
<dbReference type="InterPro" id="IPR001879">
    <property type="entry name" value="GPCR_2_extracellular_dom"/>
</dbReference>
<dbReference type="InterPro" id="IPR017981">
    <property type="entry name" value="GPCR_2-like_7TM"/>
</dbReference>
<dbReference type="AlphaFoldDB" id="A0A0L8FLR8"/>
<evidence type="ECO:0000259" key="11">
    <source>
        <dbReference type="PROSITE" id="PS50221"/>
    </source>
</evidence>